<gene>
    <name evidence="2" type="ORF">CUJ84_pRLN3000391</name>
</gene>
<organism evidence="2 3">
    <name type="scientific">Rhizobium leguminosarum</name>
    <dbReference type="NCBI Taxonomy" id="384"/>
    <lineage>
        <taxon>Bacteria</taxon>
        <taxon>Pseudomonadati</taxon>
        <taxon>Pseudomonadota</taxon>
        <taxon>Alphaproteobacteria</taxon>
        <taxon>Hyphomicrobiales</taxon>
        <taxon>Rhizobiaceae</taxon>
        <taxon>Rhizobium/Agrobacterium group</taxon>
        <taxon>Rhizobium</taxon>
    </lineage>
</organism>
<proteinExistence type="predicted"/>
<feature type="domain" description="Transposase IS66 central" evidence="1">
    <location>
        <begin position="1"/>
        <end position="74"/>
    </location>
</feature>
<dbReference type="AlphaFoldDB" id="A0A2K9ZHJ1"/>
<name>A0A2K9ZHJ1_RHILE</name>
<protein>
    <recommendedName>
        <fullName evidence="1">Transposase IS66 central domain-containing protein</fullName>
    </recommendedName>
</protein>
<accession>A0A2K9ZHJ1</accession>
<dbReference type="InterPro" id="IPR052344">
    <property type="entry name" value="Transposase-related"/>
</dbReference>
<dbReference type="PANTHER" id="PTHR33678">
    <property type="entry name" value="BLL1576 PROTEIN"/>
    <property type="match status" value="1"/>
</dbReference>
<dbReference type="Proteomes" id="UP000238523">
    <property type="component" value="Plasmid pRLN3"/>
</dbReference>
<evidence type="ECO:0000313" key="3">
    <source>
        <dbReference type="Proteomes" id="UP000238523"/>
    </source>
</evidence>
<dbReference type="Pfam" id="PF03050">
    <property type="entry name" value="DDE_Tnp_IS66"/>
    <property type="match status" value="1"/>
</dbReference>
<evidence type="ECO:0000313" key="2">
    <source>
        <dbReference type="EMBL" id="AUW47511.1"/>
    </source>
</evidence>
<dbReference type="PANTHER" id="PTHR33678:SF1">
    <property type="entry name" value="BLL1576 PROTEIN"/>
    <property type="match status" value="1"/>
</dbReference>
<sequence length="104" mass="11783">MAGTGLLAYILVSKFDDYLPLYRLNETFARKGADIPDSTMVDRCVHAMQVLQPLIERIETAIMTRDLRHADDTRSGCRIPRCQARAGQGCEEGQDLNFVRDQRP</sequence>
<dbReference type="EMBL" id="CP025015">
    <property type="protein sequence ID" value="AUW47511.1"/>
    <property type="molecule type" value="Genomic_DNA"/>
</dbReference>
<keyword evidence="2" id="KW-0614">Plasmid</keyword>
<reference evidence="2 3" key="1">
    <citation type="submission" date="2017-11" db="EMBL/GenBank/DDBJ databases">
        <title>Complete genome of Rhizobium leguminosarum Norway, an ineffective micro-symbiont.</title>
        <authorList>
            <person name="Hoffrichter A."/>
            <person name="Liang J."/>
            <person name="Brachmann A."/>
            <person name="Marin M."/>
        </authorList>
    </citation>
    <scope>NUCLEOTIDE SEQUENCE [LARGE SCALE GENOMIC DNA]</scope>
    <source>
        <strain evidence="2 3">Norway</strain>
        <plasmid evidence="3">prln3</plasmid>
    </source>
</reference>
<geneLocation type="plasmid" evidence="3">
    <name>prln3</name>
</geneLocation>
<evidence type="ECO:0000259" key="1">
    <source>
        <dbReference type="Pfam" id="PF03050"/>
    </source>
</evidence>
<dbReference type="InterPro" id="IPR004291">
    <property type="entry name" value="Transposase_IS66_central"/>
</dbReference>